<proteinExistence type="predicted"/>
<reference evidence="2" key="1">
    <citation type="submission" date="2019-03" db="EMBL/GenBank/DDBJ databases">
        <title>Whole genome analysis of nitrate-reducing bacteria Marinobacter hydrocarbonoclasticus YB03.</title>
        <authorList>
            <person name="Azam A.H."/>
            <person name="Yuk S.R."/>
            <person name="Kamarisima K."/>
            <person name="Miyanaga K."/>
            <person name="Tanji Y."/>
        </authorList>
    </citation>
    <scope>NUCLEOTIDE SEQUENCE</scope>
    <source>
        <strain evidence="2">YB03</strain>
    </source>
</reference>
<accession>A0A455W2E1</accession>
<feature type="region of interest" description="Disordered" evidence="1">
    <location>
        <begin position="1"/>
        <end position="25"/>
    </location>
</feature>
<gene>
    <name evidence="2" type="ORF">YBY_08980</name>
</gene>
<evidence type="ECO:0000256" key="1">
    <source>
        <dbReference type="SAM" id="MobiDB-lite"/>
    </source>
</evidence>
<organism evidence="2">
    <name type="scientific">Marinobacter nauticus</name>
    <name type="common">Marinobacter hydrocarbonoclasticus</name>
    <name type="synonym">Marinobacter aquaeolei</name>
    <dbReference type="NCBI Taxonomy" id="2743"/>
    <lineage>
        <taxon>Bacteria</taxon>
        <taxon>Pseudomonadati</taxon>
        <taxon>Pseudomonadota</taxon>
        <taxon>Gammaproteobacteria</taxon>
        <taxon>Pseudomonadales</taxon>
        <taxon>Marinobacteraceae</taxon>
        <taxon>Marinobacter</taxon>
    </lineage>
</organism>
<sequence>MASLPAKNGERAKRPSATSVRFGRQTEPAMGLEVSFGELRQHRPRYTLQVDVAAVAEALEALGHVGQAGA</sequence>
<dbReference type="AlphaFoldDB" id="A0A455W2E1"/>
<name>A0A455W2E1_MARNT</name>
<evidence type="ECO:0000313" key="2">
    <source>
        <dbReference type="EMBL" id="BBJ03050.1"/>
    </source>
</evidence>
<protein>
    <submittedName>
        <fullName evidence="2">Uncharacterized protein</fullName>
    </submittedName>
</protein>
<dbReference type="EMBL" id="AP019537">
    <property type="protein sequence ID" value="BBJ03050.1"/>
    <property type="molecule type" value="Genomic_DNA"/>
</dbReference>